<proteinExistence type="predicted"/>
<protein>
    <submittedName>
        <fullName evidence="1">CLUMA_CG019362, isoform A</fullName>
    </submittedName>
</protein>
<organism evidence="1 2">
    <name type="scientific">Clunio marinus</name>
    <dbReference type="NCBI Taxonomy" id="568069"/>
    <lineage>
        <taxon>Eukaryota</taxon>
        <taxon>Metazoa</taxon>
        <taxon>Ecdysozoa</taxon>
        <taxon>Arthropoda</taxon>
        <taxon>Hexapoda</taxon>
        <taxon>Insecta</taxon>
        <taxon>Pterygota</taxon>
        <taxon>Neoptera</taxon>
        <taxon>Endopterygota</taxon>
        <taxon>Diptera</taxon>
        <taxon>Nematocera</taxon>
        <taxon>Chironomoidea</taxon>
        <taxon>Chironomidae</taxon>
        <taxon>Clunio</taxon>
    </lineage>
</organism>
<accession>A0A1J1J680</accession>
<dbReference type="EMBL" id="CVRI01000066">
    <property type="protein sequence ID" value="CRL06393.1"/>
    <property type="molecule type" value="Genomic_DNA"/>
</dbReference>
<sequence length="78" mass="9161">MTEESPRIIALMEFMVPQIMSCNEPESENSHKTERAAFMDIYRSMLYKKGSKFDLLKPYFYGFLTLCNLTIGKKNPER</sequence>
<dbReference type="AlphaFoldDB" id="A0A1J1J680"/>
<gene>
    <name evidence="1" type="ORF">CLUMA_CG019362</name>
</gene>
<name>A0A1J1J680_9DIPT</name>
<reference evidence="1 2" key="1">
    <citation type="submission" date="2015-04" db="EMBL/GenBank/DDBJ databases">
        <authorList>
            <person name="Syromyatnikov M.Y."/>
            <person name="Popov V.N."/>
        </authorList>
    </citation>
    <scope>NUCLEOTIDE SEQUENCE [LARGE SCALE GENOMIC DNA]</scope>
</reference>
<evidence type="ECO:0000313" key="2">
    <source>
        <dbReference type="Proteomes" id="UP000183832"/>
    </source>
</evidence>
<keyword evidence="2" id="KW-1185">Reference proteome</keyword>
<dbReference type="Proteomes" id="UP000183832">
    <property type="component" value="Unassembled WGS sequence"/>
</dbReference>
<evidence type="ECO:0000313" key="1">
    <source>
        <dbReference type="EMBL" id="CRL06393.1"/>
    </source>
</evidence>